<comment type="caution">
    <text evidence="3">The sequence shown here is derived from an EMBL/GenBank/DDBJ whole genome shotgun (WGS) entry which is preliminary data.</text>
</comment>
<organism evidence="3 4">
    <name type="scientific">Thelonectria olida</name>
    <dbReference type="NCBI Taxonomy" id="1576542"/>
    <lineage>
        <taxon>Eukaryota</taxon>
        <taxon>Fungi</taxon>
        <taxon>Dikarya</taxon>
        <taxon>Ascomycota</taxon>
        <taxon>Pezizomycotina</taxon>
        <taxon>Sordariomycetes</taxon>
        <taxon>Hypocreomycetidae</taxon>
        <taxon>Hypocreales</taxon>
        <taxon>Nectriaceae</taxon>
        <taxon>Thelonectria</taxon>
    </lineage>
</organism>
<feature type="region of interest" description="Disordered" evidence="2">
    <location>
        <begin position="354"/>
        <end position="468"/>
    </location>
</feature>
<reference evidence="3 4" key="1">
    <citation type="journal article" date="2021" name="Nat. Commun.">
        <title>Genetic determinants of endophytism in the Arabidopsis root mycobiome.</title>
        <authorList>
            <person name="Mesny F."/>
            <person name="Miyauchi S."/>
            <person name="Thiergart T."/>
            <person name="Pickel B."/>
            <person name="Atanasova L."/>
            <person name="Karlsson M."/>
            <person name="Huettel B."/>
            <person name="Barry K.W."/>
            <person name="Haridas S."/>
            <person name="Chen C."/>
            <person name="Bauer D."/>
            <person name="Andreopoulos W."/>
            <person name="Pangilinan J."/>
            <person name="LaButti K."/>
            <person name="Riley R."/>
            <person name="Lipzen A."/>
            <person name="Clum A."/>
            <person name="Drula E."/>
            <person name="Henrissat B."/>
            <person name="Kohler A."/>
            <person name="Grigoriev I.V."/>
            <person name="Martin F.M."/>
            <person name="Hacquard S."/>
        </authorList>
    </citation>
    <scope>NUCLEOTIDE SEQUENCE [LARGE SCALE GENOMIC DNA]</scope>
    <source>
        <strain evidence="3 4">MPI-CAGE-CH-0241</strain>
    </source>
</reference>
<evidence type="ECO:0000313" key="3">
    <source>
        <dbReference type="EMBL" id="KAH6871774.1"/>
    </source>
</evidence>
<dbReference type="OrthoDB" id="5106942at2759"/>
<feature type="compositionally biased region" description="Basic and acidic residues" evidence="2">
    <location>
        <begin position="417"/>
        <end position="430"/>
    </location>
</feature>
<dbReference type="AlphaFoldDB" id="A0A9P9AIZ4"/>
<feature type="region of interest" description="Disordered" evidence="2">
    <location>
        <begin position="1"/>
        <end position="112"/>
    </location>
</feature>
<keyword evidence="4" id="KW-1185">Reference proteome</keyword>
<evidence type="ECO:0000256" key="1">
    <source>
        <dbReference type="SAM" id="Coils"/>
    </source>
</evidence>
<keyword evidence="1" id="KW-0175">Coiled coil</keyword>
<evidence type="ECO:0000256" key="2">
    <source>
        <dbReference type="SAM" id="MobiDB-lite"/>
    </source>
</evidence>
<feature type="compositionally biased region" description="Acidic residues" evidence="2">
    <location>
        <begin position="77"/>
        <end position="100"/>
    </location>
</feature>
<protein>
    <submittedName>
        <fullName evidence="3">Uncharacterized protein</fullName>
    </submittedName>
</protein>
<dbReference type="Proteomes" id="UP000777438">
    <property type="component" value="Unassembled WGS sequence"/>
</dbReference>
<feature type="compositionally biased region" description="Basic and acidic residues" evidence="2">
    <location>
        <begin position="354"/>
        <end position="364"/>
    </location>
</feature>
<dbReference type="EMBL" id="JAGPYM010000050">
    <property type="protein sequence ID" value="KAH6871774.1"/>
    <property type="molecule type" value="Genomic_DNA"/>
</dbReference>
<feature type="compositionally biased region" description="Basic and acidic residues" evidence="2">
    <location>
        <begin position="21"/>
        <end position="41"/>
    </location>
</feature>
<name>A0A9P9AIZ4_9HYPO</name>
<feature type="coiled-coil region" evidence="1">
    <location>
        <begin position="280"/>
        <end position="318"/>
    </location>
</feature>
<gene>
    <name evidence="3" type="ORF">B0T10DRAFT_590530</name>
</gene>
<evidence type="ECO:0000313" key="4">
    <source>
        <dbReference type="Proteomes" id="UP000777438"/>
    </source>
</evidence>
<sequence length="468" mass="52440">MAELGFEDQNGRASPLSSEEESPRPRAEKRPPGYLQEKADVEGLNGDGENEEIQETEDDQSEELEEVEEVQELRENGDDEDEEIQEIQEDEEDESEDEDNKDGQRDSFINNRFQERVDGKKKSWSLHDAIEDAKIDFGKFGLAEQDIESKNEFHPLYDLYDNVLKQLEFHFKSNQQGKALSEAAWVKNARNNLKDACIAHYKGVWVGKETDKRDPTSSAPTHSVVLALRYASPTGNVHGAIAGYLASLGLAHLMQIAPAAEATFTGGGPSQAEEQIWVAIEALKAKLSSMNRKMKSTKEEMEDAIDSLQERHKILSGKIGKGSGQAAELDAREKKLMARMREYVKKECFLRSEIDDSQKTERPATTKAKAPKPSSKSQPPAKTKTKTQAPKSSSNSQATGPAETEREPYVGTAFLHRRGEDRAKSVERRVIVVNAAQNTLDNILPEKKRKVDNNESRPSTTKKRRLEE</sequence>
<proteinExistence type="predicted"/>
<feature type="compositionally biased region" description="Acidic residues" evidence="2">
    <location>
        <begin position="48"/>
        <end position="70"/>
    </location>
</feature>
<feature type="compositionally biased region" description="Basic and acidic residues" evidence="2">
    <location>
        <begin position="444"/>
        <end position="455"/>
    </location>
</feature>
<accession>A0A9P9AIZ4</accession>
<feature type="compositionally biased region" description="Low complexity" evidence="2">
    <location>
        <begin position="365"/>
        <end position="394"/>
    </location>
</feature>